<dbReference type="PROSITE" id="PS51257">
    <property type="entry name" value="PROKAR_LIPOPROTEIN"/>
    <property type="match status" value="1"/>
</dbReference>
<dbReference type="AlphaFoldDB" id="A0A1M6MX92"/>
<evidence type="ECO:0000256" key="1">
    <source>
        <dbReference type="SAM" id="Coils"/>
    </source>
</evidence>
<dbReference type="Proteomes" id="UP000184052">
    <property type="component" value="Unassembled WGS sequence"/>
</dbReference>
<protein>
    <recommendedName>
        <fullName evidence="2">DUF4829 domain-containing protein</fullName>
    </recommendedName>
</protein>
<dbReference type="STRING" id="1121476.SAMN02745751_03620"/>
<proteinExistence type="predicted"/>
<dbReference type="EMBL" id="FQZL01000051">
    <property type="protein sequence ID" value="SHJ88042.1"/>
    <property type="molecule type" value="Genomic_DNA"/>
</dbReference>
<name>A0A1M6MX92_9FIRM</name>
<evidence type="ECO:0000313" key="4">
    <source>
        <dbReference type="Proteomes" id="UP000184052"/>
    </source>
</evidence>
<dbReference type="InterPro" id="IPR032256">
    <property type="entry name" value="DUF4829"/>
</dbReference>
<feature type="coiled-coil region" evidence="1">
    <location>
        <begin position="23"/>
        <end position="57"/>
    </location>
</feature>
<feature type="domain" description="DUF4829" evidence="2">
    <location>
        <begin position="95"/>
        <end position="212"/>
    </location>
</feature>
<sequence length="218" mass="25557">MLKNFIIIVAILLLSTSCNNSKEQEILEQLKEKDQTISELENELDYYKEKNSELMEKLTMIEEPFPKLELFEYGREVDFYYEDEKVSGNLTAISVVEKYFEAMKSNDLESWKSTMTQDKQSGFVEKEENFWIESLDILDIHYESDTGYKHSILQDEDAKEMGLTPDNIAVIYVLYDVLYDNSKVPYNSGRINWHFILLREDGQSPWKIQGWGYGYGGI</sequence>
<gene>
    <name evidence="3" type="ORF">SAMN02745751_03620</name>
</gene>
<dbReference type="RefSeq" id="WP_073051061.1">
    <property type="nucleotide sequence ID" value="NZ_FQZL01000051.1"/>
</dbReference>
<keyword evidence="1" id="KW-0175">Coiled coil</keyword>
<organism evidence="3 4">
    <name type="scientific">Dethiosulfatibacter aminovorans DSM 17477</name>
    <dbReference type="NCBI Taxonomy" id="1121476"/>
    <lineage>
        <taxon>Bacteria</taxon>
        <taxon>Bacillati</taxon>
        <taxon>Bacillota</taxon>
        <taxon>Tissierellia</taxon>
        <taxon>Dethiosulfatibacter</taxon>
    </lineage>
</organism>
<reference evidence="3 4" key="1">
    <citation type="submission" date="2016-11" db="EMBL/GenBank/DDBJ databases">
        <authorList>
            <person name="Jaros S."/>
            <person name="Januszkiewicz K."/>
            <person name="Wedrychowicz H."/>
        </authorList>
    </citation>
    <scope>NUCLEOTIDE SEQUENCE [LARGE SCALE GENOMIC DNA]</scope>
    <source>
        <strain evidence="3 4">DSM 17477</strain>
    </source>
</reference>
<dbReference type="Pfam" id="PF16111">
    <property type="entry name" value="DUF4829"/>
    <property type="match status" value="1"/>
</dbReference>
<accession>A0A1M6MX92</accession>
<evidence type="ECO:0000313" key="3">
    <source>
        <dbReference type="EMBL" id="SHJ88042.1"/>
    </source>
</evidence>
<keyword evidence="4" id="KW-1185">Reference proteome</keyword>
<evidence type="ECO:0000259" key="2">
    <source>
        <dbReference type="Pfam" id="PF16111"/>
    </source>
</evidence>